<dbReference type="AlphaFoldDB" id="A0A2N9XWK8"/>
<accession>A0A2N9XWK8</accession>
<name>A0A2N9XWK8_9NEIS</name>
<comment type="caution">
    <text evidence="1">The sequence shown here is derived from an EMBL/GenBank/DDBJ whole genome shotgun (WGS) entry which is preliminary data.</text>
</comment>
<protein>
    <submittedName>
        <fullName evidence="1">Uncharacterized protein</fullName>
    </submittedName>
</protein>
<dbReference type="Proteomes" id="UP000229434">
    <property type="component" value="Unassembled WGS sequence"/>
</dbReference>
<sequence>MFLLNKGITWLYLISCQYLAFNATKKGLRQRKGKNNLSRFVGLLCDKCGHIFNRIDMNKIIRQLKELVIAEAIEQKVGIFGMCTL</sequence>
<evidence type="ECO:0000313" key="2">
    <source>
        <dbReference type="Proteomes" id="UP000229434"/>
    </source>
</evidence>
<proteinExistence type="predicted"/>
<dbReference type="EMBL" id="MEIS01000117">
    <property type="protein sequence ID" value="PIT54091.1"/>
    <property type="molecule type" value="Genomic_DNA"/>
</dbReference>
<gene>
    <name evidence="1" type="ORF">BHC49_09085</name>
</gene>
<reference evidence="1 2" key="1">
    <citation type="journal article" date="2017" name="MBio">
        <title>Type VI secretion-mediated competition in the bee gut microbiome.</title>
        <authorList>
            <person name="Steele M.I."/>
            <person name="Kwong W.K."/>
            <person name="Powell J.E."/>
            <person name="Whiteley M."/>
            <person name="Moran N.A."/>
        </authorList>
    </citation>
    <scope>NUCLEOTIDE SEQUENCE [LARGE SCALE GENOMIC DNA]</scope>
    <source>
        <strain evidence="1 2">Nev3CBA3</strain>
    </source>
</reference>
<evidence type="ECO:0000313" key="1">
    <source>
        <dbReference type="EMBL" id="PIT54091.1"/>
    </source>
</evidence>
<organism evidence="1 2">
    <name type="scientific">Snodgrassella alvi</name>
    <dbReference type="NCBI Taxonomy" id="1196083"/>
    <lineage>
        <taxon>Bacteria</taxon>
        <taxon>Pseudomonadati</taxon>
        <taxon>Pseudomonadota</taxon>
        <taxon>Betaproteobacteria</taxon>
        <taxon>Neisseriales</taxon>
        <taxon>Neisseriaceae</taxon>
        <taxon>Snodgrassella</taxon>
    </lineage>
</organism>